<dbReference type="Proteomes" id="UP000256964">
    <property type="component" value="Unassembled WGS sequence"/>
</dbReference>
<evidence type="ECO:0000256" key="1">
    <source>
        <dbReference type="SAM" id="MobiDB-lite"/>
    </source>
</evidence>
<dbReference type="EMBL" id="KZ857395">
    <property type="protein sequence ID" value="RDX51306.1"/>
    <property type="molecule type" value="Genomic_DNA"/>
</dbReference>
<feature type="compositionally biased region" description="Basic and acidic residues" evidence="1">
    <location>
        <begin position="98"/>
        <end position="121"/>
    </location>
</feature>
<feature type="domain" description="DUF6532" evidence="2">
    <location>
        <begin position="438"/>
        <end position="645"/>
    </location>
</feature>
<proteinExistence type="predicted"/>
<feature type="region of interest" description="Disordered" evidence="1">
    <location>
        <begin position="1"/>
        <end position="412"/>
    </location>
</feature>
<dbReference type="OrthoDB" id="2803562at2759"/>
<dbReference type="InterPro" id="IPR045341">
    <property type="entry name" value="DUF6532"/>
</dbReference>
<evidence type="ECO:0000313" key="4">
    <source>
        <dbReference type="Proteomes" id="UP000256964"/>
    </source>
</evidence>
<feature type="compositionally biased region" description="Acidic residues" evidence="1">
    <location>
        <begin position="399"/>
        <end position="411"/>
    </location>
</feature>
<accession>A0A371DFL4</accession>
<dbReference type="STRING" id="139420.A0A371DFL4"/>
<feature type="compositionally biased region" description="Acidic residues" evidence="1">
    <location>
        <begin position="137"/>
        <end position="152"/>
    </location>
</feature>
<evidence type="ECO:0000259" key="2">
    <source>
        <dbReference type="Pfam" id="PF20149"/>
    </source>
</evidence>
<feature type="compositionally biased region" description="Basic and acidic residues" evidence="1">
    <location>
        <begin position="79"/>
        <end position="90"/>
    </location>
</feature>
<organism evidence="3 4">
    <name type="scientific">Lentinus brumalis</name>
    <dbReference type="NCBI Taxonomy" id="2498619"/>
    <lineage>
        <taxon>Eukaryota</taxon>
        <taxon>Fungi</taxon>
        <taxon>Dikarya</taxon>
        <taxon>Basidiomycota</taxon>
        <taxon>Agaricomycotina</taxon>
        <taxon>Agaricomycetes</taxon>
        <taxon>Polyporales</taxon>
        <taxon>Polyporaceae</taxon>
        <taxon>Lentinus</taxon>
    </lineage>
</organism>
<feature type="compositionally biased region" description="Low complexity" evidence="1">
    <location>
        <begin position="194"/>
        <end position="209"/>
    </location>
</feature>
<feature type="compositionally biased region" description="Basic residues" evidence="1">
    <location>
        <begin position="217"/>
        <end position="237"/>
    </location>
</feature>
<dbReference type="AlphaFoldDB" id="A0A371DFL4"/>
<dbReference type="Pfam" id="PF20149">
    <property type="entry name" value="DUF6532"/>
    <property type="match status" value="1"/>
</dbReference>
<feature type="compositionally biased region" description="Basic residues" evidence="1">
    <location>
        <begin position="365"/>
        <end position="383"/>
    </location>
</feature>
<sequence>MAGRRASKIIESSDEEMDGVRLEEPQNTSNRPPRGAKEKASQAWSSLIPASKSDKADKESALKPKQKGESYGCSNHPAPDVDLHDSDDGRSKRKAAKKSLDDREPRRREKMSQVGKTRENSDSSSPSSDSDGSKSSDEDEEEEKTEASDLEEVEKNPRALEQLFESEAVSWADDNAHSPPPRSHSPRLRENRGRSASRSLSRSRSPPSRINRDRGHQVSRSRSRSRSPRHDRRRSMHRSPPISRDSSNSYRKKRAKHVTPDDTDSNNYDQRSGSNHSIKKAPSHDKSHSDDHSEERRLTTSHRGSLDKPSKVGGGQDKRHDKATAVSKSATAPRREEPLQAGSKRKKVCEDISWANASEDDRNRTHAPKRPRKHRSDLKRQHRSHDSDSSASDSGADGDTTDSEDSDDDCTDLVLRKHGGRLKLKKQRPRVRRIAKQAIEDVLINVCTVNAYPDGPDKTNDFAQTSLLRSAKALGDKEVARRVKHEEKYWKKLATIPLQRIPNFRGKIKKITDTLVKRTYGLKPGDALKVIWLQEGLRYIFPFNYENKTIVDTEPYGTPVFVEALTDAFFAKPRSYGYRIVSHFGSSLPEAPHEKEIPAAMLALVATALYASIDDYRNVRLEAGDFKSNLFIDIYRQNIAALSQFKSEKPGKYHRFMHALFKEVCTWTGAGAPHTQVKSFLNTKGMTDD</sequence>
<feature type="compositionally biased region" description="Low complexity" evidence="1">
    <location>
        <begin position="389"/>
        <end position="398"/>
    </location>
</feature>
<feature type="compositionally biased region" description="Basic and acidic residues" evidence="1">
    <location>
        <begin position="52"/>
        <end position="68"/>
    </location>
</feature>
<reference evidence="3 4" key="1">
    <citation type="journal article" date="2018" name="Biotechnol. Biofuels">
        <title>Integrative visual omics of the white-rot fungus Polyporus brumalis exposes the biotechnological potential of its oxidative enzymes for delignifying raw plant biomass.</title>
        <authorList>
            <person name="Miyauchi S."/>
            <person name="Rancon A."/>
            <person name="Drula E."/>
            <person name="Hage H."/>
            <person name="Chaduli D."/>
            <person name="Favel A."/>
            <person name="Grisel S."/>
            <person name="Henrissat B."/>
            <person name="Herpoel-Gimbert I."/>
            <person name="Ruiz-Duenas F.J."/>
            <person name="Chevret D."/>
            <person name="Hainaut M."/>
            <person name="Lin J."/>
            <person name="Wang M."/>
            <person name="Pangilinan J."/>
            <person name="Lipzen A."/>
            <person name="Lesage-Meessen L."/>
            <person name="Navarro D."/>
            <person name="Riley R."/>
            <person name="Grigoriev I.V."/>
            <person name="Zhou S."/>
            <person name="Raouche S."/>
            <person name="Rosso M.N."/>
        </authorList>
    </citation>
    <scope>NUCLEOTIDE SEQUENCE [LARGE SCALE GENOMIC DNA]</scope>
    <source>
        <strain evidence="3 4">BRFM 1820</strain>
    </source>
</reference>
<protein>
    <recommendedName>
        <fullName evidence="2">DUF6532 domain-containing protein</fullName>
    </recommendedName>
</protein>
<keyword evidence="4" id="KW-1185">Reference proteome</keyword>
<evidence type="ECO:0000313" key="3">
    <source>
        <dbReference type="EMBL" id="RDX51306.1"/>
    </source>
</evidence>
<feature type="compositionally biased region" description="Polar residues" evidence="1">
    <location>
        <begin position="265"/>
        <end position="276"/>
    </location>
</feature>
<name>A0A371DFL4_9APHY</name>
<feature type="compositionally biased region" description="Basic and acidic residues" evidence="1">
    <location>
        <begin position="282"/>
        <end position="323"/>
    </location>
</feature>
<gene>
    <name evidence="3" type="ORF">OH76DRAFT_1481588</name>
</gene>